<evidence type="ECO:0000313" key="2">
    <source>
        <dbReference type="Proteomes" id="UP000199379"/>
    </source>
</evidence>
<reference evidence="1 2" key="1">
    <citation type="submission" date="2016-10" db="EMBL/GenBank/DDBJ databases">
        <authorList>
            <person name="de Groot N.N."/>
        </authorList>
    </citation>
    <scope>NUCLEOTIDE SEQUENCE [LARGE SCALE GENOMIC DNA]</scope>
    <source>
        <strain evidence="1 2">DSM 29340</strain>
    </source>
</reference>
<dbReference type="Proteomes" id="UP000199379">
    <property type="component" value="Unassembled WGS sequence"/>
</dbReference>
<dbReference type="EMBL" id="FNYD01000003">
    <property type="protein sequence ID" value="SEI99740.1"/>
    <property type="molecule type" value="Genomic_DNA"/>
</dbReference>
<gene>
    <name evidence="1" type="ORF">SAMN05444007_10397</name>
</gene>
<sequence length="66" mass="7011">MTSQTQTSRSPGSMPMLAVLLAALAGFAVGQGWSAMPQSDGYDAQPAAIAPVEDWHGNVRRSHWGR</sequence>
<dbReference type="OrthoDB" id="7709208at2"/>
<dbReference type="RefSeq" id="WP_092363296.1">
    <property type="nucleotide sequence ID" value="NZ_BMGV01000003.1"/>
</dbReference>
<keyword evidence="2" id="KW-1185">Reference proteome</keyword>
<dbReference type="AlphaFoldDB" id="A0A1H6VGD0"/>
<accession>A0A1H6VGD0</accession>
<protein>
    <submittedName>
        <fullName evidence="1">Uncharacterized protein</fullName>
    </submittedName>
</protein>
<evidence type="ECO:0000313" key="1">
    <source>
        <dbReference type="EMBL" id="SEI99740.1"/>
    </source>
</evidence>
<organism evidence="1 2">
    <name type="scientific">Cribrihabitans marinus</name>
    <dbReference type="NCBI Taxonomy" id="1227549"/>
    <lineage>
        <taxon>Bacteria</taxon>
        <taxon>Pseudomonadati</taxon>
        <taxon>Pseudomonadota</taxon>
        <taxon>Alphaproteobacteria</taxon>
        <taxon>Rhodobacterales</taxon>
        <taxon>Paracoccaceae</taxon>
        <taxon>Cribrihabitans</taxon>
    </lineage>
</organism>
<proteinExistence type="predicted"/>
<name>A0A1H6VGD0_9RHOB</name>